<evidence type="ECO:0000313" key="2">
    <source>
        <dbReference type="Proteomes" id="UP000035083"/>
    </source>
</evidence>
<dbReference type="EMBL" id="BANU01000001">
    <property type="protein sequence ID" value="GAC59109.1"/>
    <property type="molecule type" value="Genomic_DNA"/>
</dbReference>
<reference evidence="1 2" key="1">
    <citation type="submission" date="2012-12" db="EMBL/GenBank/DDBJ databases">
        <title>Whole genome shotgun sequence of Gordonia sihwensis NBRC 108236.</title>
        <authorList>
            <person name="Yoshida I."/>
            <person name="Hosoyama A."/>
            <person name="Tsuchikane K."/>
            <person name="Ando Y."/>
            <person name="Baba S."/>
            <person name="Ohji S."/>
            <person name="Hamada M."/>
            <person name="Tamura T."/>
            <person name="Yamazoe A."/>
            <person name="Yamazaki S."/>
            <person name="Fujita N."/>
        </authorList>
    </citation>
    <scope>NUCLEOTIDE SEQUENCE [LARGE SCALE GENOMIC DNA]</scope>
    <source>
        <strain evidence="1 2">NBRC 108236</strain>
    </source>
</reference>
<protein>
    <submittedName>
        <fullName evidence="1">Uncharacterized protein</fullName>
    </submittedName>
</protein>
<dbReference type="AlphaFoldDB" id="L7LDZ1"/>
<name>L7LDZ1_9ACTN</name>
<organism evidence="1 2">
    <name type="scientific">Gordonia sihwensis NBRC 108236</name>
    <dbReference type="NCBI Taxonomy" id="1223544"/>
    <lineage>
        <taxon>Bacteria</taxon>
        <taxon>Bacillati</taxon>
        <taxon>Actinomycetota</taxon>
        <taxon>Actinomycetes</taxon>
        <taxon>Mycobacteriales</taxon>
        <taxon>Gordoniaceae</taxon>
        <taxon>Gordonia</taxon>
    </lineage>
</organism>
<proteinExistence type="predicted"/>
<evidence type="ECO:0000313" key="1">
    <source>
        <dbReference type="EMBL" id="GAC59109.1"/>
    </source>
</evidence>
<keyword evidence="2" id="KW-1185">Reference proteome</keyword>
<dbReference type="RefSeq" id="WP_006894252.1">
    <property type="nucleotide sequence ID" value="NZ_BANU01000001.1"/>
</dbReference>
<gene>
    <name evidence="1" type="ORF">GSI01S_01_00720</name>
</gene>
<dbReference type="Proteomes" id="UP000035083">
    <property type="component" value="Unassembled WGS sequence"/>
</dbReference>
<accession>L7LDZ1</accession>
<sequence length="243" mass="26950">MNENDVTITAVIDGRRVGRDEVLAWEARRIPRASRKLGMKAPSGPVEDMRRAFCDGKFELGVDEIRRRLARDIRLSDAVARVTGGLSGGRRATSVCDLYVEGGDAQGFVDWFSDAGRDDYAWSMVVASPDHFIIDSTADGRQEVIETTGGSPFATRFFVDYDDTSRLTTARDPAFALELAGVARTGADTAVGGVRHQLRDDRYGFHLRACVEFPKLMAPQMVKEHRWHLACEFSNWIEGAFSA</sequence>
<comment type="caution">
    <text evidence="1">The sequence shown here is derived from an EMBL/GenBank/DDBJ whole genome shotgun (WGS) entry which is preliminary data.</text>
</comment>
<dbReference type="eggNOG" id="ENOG502ZFK9">
    <property type="taxonomic scope" value="Bacteria"/>
</dbReference>